<comment type="caution">
    <text evidence="14">The sequence shown here is derived from an EMBL/GenBank/DDBJ whole genome shotgun (WGS) entry which is preliminary data.</text>
</comment>
<evidence type="ECO:0000256" key="12">
    <source>
        <dbReference type="RuleBase" id="RU365062"/>
    </source>
</evidence>
<dbReference type="GO" id="GO:0005743">
    <property type="term" value="C:mitochondrial inner membrane"/>
    <property type="evidence" value="ECO:0007669"/>
    <property type="project" value="UniProtKB-SubCell"/>
</dbReference>
<keyword evidence="9" id="KW-0012">Acyltransferase</keyword>
<dbReference type="GO" id="GO:0008374">
    <property type="term" value="F:O-acyltransferase activity"/>
    <property type="evidence" value="ECO:0007669"/>
    <property type="project" value="TreeGrafter"/>
</dbReference>
<evidence type="ECO:0000256" key="9">
    <source>
        <dbReference type="ARBA" id="ARBA00023315"/>
    </source>
</evidence>
<evidence type="ECO:0000313" key="14">
    <source>
        <dbReference type="EMBL" id="KAL0348021.1"/>
    </source>
</evidence>
<evidence type="ECO:0000256" key="6">
    <source>
        <dbReference type="ARBA" id="ARBA00023098"/>
    </source>
</evidence>
<dbReference type="InterPro" id="IPR000872">
    <property type="entry name" value="Tafazzin"/>
</dbReference>
<keyword evidence="7" id="KW-0496">Mitochondrion</keyword>
<protein>
    <recommendedName>
        <fullName evidence="12">Tafazzin family protein</fullName>
    </recommendedName>
</protein>
<keyword evidence="3" id="KW-0808">Transferase</keyword>
<name>A0AAW2NZK5_9LAMI</name>
<evidence type="ECO:0000256" key="3">
    <source>
        <dbReference type="ARBA" id="ARBA00022679"/>
    </source>
</evidence>
<comment type="similarity">
    <text evidence="2 12">Belongs to the taffazin family.</text>
</comment>
<reference evidence="14" key="1">
    <citation type="submission" date="2020-06" db="EMBL/GenBank/DDBJ databases">
        <authorList>
            <person name="Li T."/>
            <person name="Hu X."/>
            <person name="Zhang T."/>
            <person name="Song X."/>
            <person name="Zhang H."/>
            <person name="Dai N."/>
            <person name="Sheng W."/>
            <person name="Hou X."/>
            <person name="Wei L."/>
        </authorList>
    </citation>
    <scope>NUCLEOTIDE SEQUENCE</scope>
    <source>
        <strain evidence="14">G01</strain>
        <tissue evidence="14">Leaf</tissue>
    </source>
</reference>
<evidence type="ECO:0000256" key="2">
    <source>
        <dbReference type="ARBA" id="ARBA00010524"/>
    </source>
</evidence>
<evidence type="ECO:0000256" key="5">
    <source>
        <dbReference type="ARBA" id="ARBA00022792"/>
    </source>
</evidence>
<dbReference type="AlphaFoldDB" id="A0AAW2NZK5"/>
<evidence type="ECO:0000256" key="7">
    <source>
        <dbReference type="ARBA" id="ARBA00023128"/>
    </source>
</evidence>
<dbReference type="EMBL" id="JACGWK010000006">
    <property type="protein sequence ID" value="KAL0348021.1"/>
    <property type="molecule type" value="Genomic_DNA"/>
</dbReference>
<feature type="domain" description="Phospholipid/glycerol acyltransferase" evidence="13">
    <location>
        <begin position="15"/>
        <end position="118"/>
    </location>
</feature>
<accession>A0AAW2NZK5</accession>
<keyword evidence="4" id="KW-1000">Mitochondrion outer membrane</keyword>
<comment type="subcellular location">
    <subcellularLocation>
        <location evidence="1">Mitochondrion inner membrane</location>
        <topology evidence="1">Peripheral membrane protein</topology>
        <orientation evidence="1">Intermembrane side</orientation>
    </subcellularLocation>
    <subcellularLocation>
        <location evidence="10">Mitochondrion outer membrane</location>
        <topology evidence="10">Peripheral membrane protein</topology>
        <orientation evidence="10">Intermembrane side</orientation>
    </subcellularLocation>
</comment>
<keyword evidence="5" id="KW-0999">Mitochondrion inner membrane</keyword>
<evidence type="ECO:0000256" key="4">
    <source>
        <dbReference type="ARBA" id="ARBA00022787"/>
    </source>
</evidence>
<dbReference type="Pfam" id="PF01553">
    <property type="entry name" value="Acyltransferase"/>
    <property type="match status" value="1"/>
</dbReference>
<organism evidence="14">
    <name type="scientific">Sesamum angustifolium</name>
    <dbReference type="NCBI Taxonomy" id="2727405"/>
    <lineage>
        <taxon>Eukaryota</taxon>
        <taxon>Viridiplantae</taxon>
        <taxon>Streptophyta</taxon>
        <taxon>Embryophyta</taxon>
        <taxon>Tracheophyta</taxon>
        <taxon>Spermatophyta</taxon>
        <taxon>Magnoliopsida</taxon>
        <taxon>eudicotyledons</taxon>
        <taxon>Gunneridae</taxon>
        <taxon>Pentapetalae</taxon>
        <taxon>asterids</taxon>
        <taxon>lamiids</taxon>
        <taxon>Lamiales</taxon>
        <taxon>Pedaliaceae</taxon>
        <taxon>Sesamum</taxon>
    </lineage>
</organism>
<dbReference type="PANTHER" id="PTHR12497">
    <property type="entry name" value="TAZ PROTEIN TAFAZZIN"/>
    <property type="match status" value="1"/>
</dbReference>
<dbReference type="CDD" id="cd07989">
    <property type="entry name" value="LPLAT_AGPAT-like"/>
    <property type="match status" value="1"/>
</dbReference>
<dbReference type="PANTHER" id="PTHR12497:SF0">
    <property type="entry name" value="TAFAZZIN"/>
    <property type="match status" value="1"/>
</dbReference>
<feature type="non-terminal residue" evidence="14">
    <location>
        <position position="1"/>
    </location>
</feature>
<keyword evidence="6" id="KW-0443">Lipid metabolism</keyword>
<evidence type="ECO:0000256" key="11">
    <source>
        <dbReference type="ARBA" id="ARBA00047906"/>
    </source>
</evidence>
<comment type="catalytic activity">
    <reaction evidence="11">
        <text>1'-[1,2-diacyl-sn-glycero-3-phospho],3'-[1-acyl-sn-glycero-3-phospho]-glycerol + a 1,2-diacyl-sn-glycero-3-phosphocholine = a cardiolipin + a 1-acyl-sn-glycero-3-phosphocholine</text>
        <dbReference type="Rhea" id="RHEA:33731"/>
        <dbReference type="ChEBI" id="CHEBI:57643"/>
        <dbReference type="ChEBI" id="CHEBI:58168"/>
        <dbReference type="ChEBI" id="CHEBI:62237"/>
        <dbReference type="ChEBI" id="CHEBI:64743"/>
    </reaction>
    <physiologicalReaction direction="left-to-right" evidence="11">
        <dbReference type="Rhea" id="RHEA:33732"/>
    </physiologicalReaction>
    <physiologicalReaction direction="right-to-left" evidence="11">
        <dbReference type="Rhea" id="RHEA:33733"/>
    </physiologicalReaction>
</comment>
<gene>
    <name evidence="14" type="ORF">Sangu_1029900</name>
</gene>
<evidence type="ECO:0000259" key="13">
    <source>
        <dbReference type="SMART" id="SM00563"/>
    </source>
</evidence>
<evidence type="ECO:0000256" key="8">
    <source>
        <dbReference type="ARBA" id="ARBA00023136"/>
    </source>
</evidence>
<keyword evidence="8" id="KW-0472">Membrane</keyword>
<dbReference type="SUPFAM" id="SSF69593">
    <property type="entry name" value="Glycerol-3-phosphate (1)-acyltransferase"/>
    <property type="match status" value="1"/>
</dbReference>
<dbReference type="GO" id="GO:0005741">
    <property type="term" value="C:mitochondrial outer membrane"/>
    <property type="evidence" value="ECO:0007669"/>
    <property type="project" value="UniProtKB-SubCell"/>
</dbReference>
<dbReference type="InterPro" id="IPR002123">
    <property type="entry name" value="Plipid/glycerol_acylTrfase"/>
</dbReference>
<proteinExistence type="inferred from homology"/>
<evidence type="ECO:0000256" key="10">
    <source>
        <dbReference type="ARBA" id="ARBA00024323"/>
    </source>
</evidence>
<sequence length="329" mass="36256">KLQHAVLNRPENKSLITVSNHVAAMDDPLVIASLLPPVTSAFFKYAKVLQFLVGWDISEGMDLAISKLNRGGWVHIFPEGSRSRDGGKTMGSAKRGIGRLVLDADNIPMVVPFVHTGMQDVMPVGAKFPRIGKTVTILVGDPISFDDLINEGANISRGKLYDAVSARIGDRLQKLKLQVEGLAVEQALQLQTHPSHVTERAAGLLQNVDWESLGMENYIGIDDNSPRQEPVLEPNVAQLYPQESSRDERCSRVGASGEGGFVSRIRGYMDSTEFMVFAARGLFTNHRTNEYFVNLHGVSPLKAWNKFWKSVSGDHHFPANSVFTEAMQC</sequence>
<evidence type="ECO:0000256" key="1">
    <source>
        <dbReference type="ARBA" id="ARBA00004137"/>
    </source>
</evidence>
<dbReference type="SMART" id="SM00563">
    <property type="entry name" value="PlsC"/>
    <property type="match status" value="1"/>
</dbReference>
<reference evidence="14" key="2">
    <citation type="journal article" date="2024" name="Plant">
        <title>Genomic evolution and insights into agronomic trait innovations of Sesamum species.</title>
        <authorList>
            <person name="Miao H."/>
            <person name="Wang L."/>
            <person name="Qu L."/>
            <person name="Liu H."/>
            <person name="Sun Y."/>
            <person name="Le M."/>
            <person name="Wang Q."/>
            <person name="Wei S."/>
            <person name="Zheng Y."/>
            <person name="Lin W."/>
            <person name="Duan Y."/>
            <person name="Cao H."/>
            <person name="Xiong S."/>
            <person name="Wang X."/>
            <person name="Wei L."/>
            <person name="Li C."/>
            <person name="Ma Q."/>
            <person name="Ju M."/>
            <person name="Zhao R."/>
            <person name="Li G."/>
            <person name="Mu C."/>
            <person name="Tian Q."/>
            <person name="Mei H."/>
            <person name="Zhang T."/>
            <person name="Gao T."/>
            <person name="Zhang H."/>
        </authorList>
    </citation>
    <scope>NUCLEOTIDE SEQUENCE</scope>
    <source>
        <strain evidence="14">G01</strain>
    </source>
</reference>
<dbReference type="GO" id="GO:0006644">
    <property type="term" value="P:phospholipid metabolic process"/>
    <property type="evidence" value="ECO:0007669"/>
    <property type="project" value="InterPro"/>
</dbReference>